<organism evidence="1">
    <name type="scientific">Myoviridae sp. ctx322</name>
    <dbReference type="NCBI Taxonomy" id="2826711"/>
    <lineage>
        <taxon>Viruses</taxon>
        <taxon>Duplodnaviria</taxon>
        <taxon>Heunggongvirae</taxon>
        <taxon>Uroviricota</taxon>
        <taxon>Caudoviricetes</taxon>
    </lineage>
</organism>
<evidence type="ECO:0000313" key="1">
    <source>
        <dbReference type="EMBL" id="DAD91536.1"/>
    </source>
</evidence>
<dbReference type="EMBL" id="BK015115">
    <property type="protein sequence ID" value="DAD91536.1"/>
    <property type="molecule type" value="Genomic_DNA"/>
</dbReference>
<name>A0A8S5NBA5_9CAUD</name>
<accession>A0A8S5NBA5</accession>
<sequence>MKEGYENPYDLHDEIALDGVTHIDIKYTL</sequence>
<protein>
    <submittedName>
        <fullName evidence="1">Uncharacterized protein</fullName>
    </submittedName>
</protein>
<proteinExistence type="predicted"/>
<reference evidence="1" key="1">
    <citation type="journal article" date="2021" name="Proc. Natl. Acad. Sci. U.S.A.">
        <title>A Catalog of Tens of Thousands of Viruses from Human Metagenomes Reveals Hidden Associations with Chronic Diseases.</title>
        <authorList>
            <person name="Tisza M.J."/>
            <person name="Buck C.B."/>
        </authorList>
    </citation>
    <scope>NUCLEOTIDE SEQUENCE</scope>
    <source>
        <strain evidence="1">Ctx322</strain>
    </source>
</reference>